<keyword evidence="8" id="KW-1133">Transmembrane helix</keyword>
<feature type="region of interest" description="Disordered" evidence="7">
    <location>
        <begin position="509"/>
        <end position="539"/>
    </location>
</feature>
<keyword evidence="2 6" id="KW-0645">Protease</keyword>
<proteinExistence type="inferred from homology"/>
<dbReference type="SMART" id="SM00042">
    <property type="entry name" value="CUB"/>
    <property type="match status" value="1"/>
</dbReference>
<evidence type="ECO:0000256" key="5">
    <source>
        <dbReference type="ARBA" id="ARBA00023157"/>
    </source>
</evidence>
<organism evidence="11 12">
    <name type="scientific">Leptomonas pyrrhocoris</name>
    <name type="common">Firebug parasite</name>
    <dbReference type="NCBI Taxonomy" id="157538"/>
    <lineage>
        <taxon>Eukaryota</taxon>
        <taxon>Discoba</taxon>
        <taxon>Euglenozoa</taxon>
        <taxon>Kinetoplastea</taxon>
        <taxon>Metakinetoplastina</taxon>
        <taxon>Trypanosomatida</taxon>
        <taxon>Trypanosomatidae</taxon>
        <taxon>Leishmaniinae</taxon>
        <taxon>Leptomonas</taxon>
    </lineage>
</organism>
<dbReference type="PROSITE" id="PS01180">
    <property type="entry name" value="CUB"/>
    <property type="match status" value="1"/>
</dbReference>
<accession>A0A0M9G1V8</accession>
<dbReference type="Proteomes" id="UP000037923">
    <property type="component" value="Unassembled WGS sequence"/>
</dbReference>
<feature type="region of interest" description="Disordered" evidence="7">
    <location>
        <begin position="50"/>
        <end position="80"/>
    </location>
</feature>
<dbReference type="PANTHER" id="PTHR43399:SF4">
    <property type="entry name" value="CELL WALL-ASSOCIATED PROTEASE"/>
    <property type="match status" value="1"/>
</dbReference>
<dbReference type="GeneID" id="26905041"/>
<evidence type="ECO:0000256" key="3">
    <source>
        <dbReference type="ARBA" id="ARBA00022801"/>
    </source>
</evidence>
<comment type="similarity">
    <text evidence="1 6">Belongs to the peptidase S8 family.</text>
</comment>
<dbReference type="InterPro" id="IPR034058">
    <property type="entry name" value="TagA/B/C/D_pept_dom"/>
</dbReference>
<comment type="caution">
    <text evidence="11">The sequence shown here is derived from an EMBL/GenBank/DDBJ whole genome shotgun (WGS) entry which is preliminary data.</text>
</comment>
<dbReference type="InterPro" id="IPR002049">
    <property type="entry name" value="LE_dom"/>
</dbReference>
<feature type="active site" description="Charge relay system" evidence="6">
    <location>
        <position position="622"/>
    </location>
</feature>
<dbReference type="InterPro" id="IPR015500">
    <property type="entry name" value="Peptidase_S8_subtilisin-rel"/>
</dbReference>
<evidence type="ECO:0000256" key="8">
    <source>
        <dbReference type="SAM" id="Phobius"/>
    </source>
</evidence>
<feature type="region of interest" description="Disordered" evidence="7">
    <location>
        <begin position="1693"/>
        <end position="1726"/>
    </location>
</feature>
<feature type="compositionally biased region" description="Gly residues" evidence="7">
    <location>
        <begin position="1710"/>
        <end position="1720"/>
    </location>
</feature>
<feature type="signal peptide" evidence="9">
    <location>
        <begin position="1"/>
        <end position="50"/>
    </location>
</feature>
<keyword evidence="12" id="KW-1185">Reference proteome</keyword>
<reference evidence="11 12" key="1">
    <citation type="submission" date="2015-07" db="EMBL/GenBank/DDBJ databases">
        <title>High-quality genome of monoxenous trypanosomatid Leptomonas pyrrhocoris.</title>
        <authorList>
            <person name="Flegontov P."/>
            <person name="Butenko A."/>
            <person name="Firsov S."/>
            <person name="Vlcek C."/>
            <person name="Logacheva M.D."/>
            <person name="Field M."/>
            <person name="Filatov D."/>
            <person name="Flegontova O."/>
            <person name="Gerasimov E."/>
            <person name="Jackson A.P."/>
            <person name="Kelly S."/>
            <person name="Opperdoes F."/>
            <person name="O'Reilly A."/>
            <person name="Votypka J."/>
            <person name="Yurchenko V."/>
            <person name="Lukes J."/>
        </authorList>
    </citation>
    <scope>NUCLEOTIDE SEQUENCE [LARGE SCALE GENOMIC DNA]</scope>
    <source>
        <strain evidence="11">H10</strain>
    </source>
</reference>
<evidence type="ECO:0000256" key="6">
    <source>
        <dbReference type="PROSITE-ProRule" id="PRU01240"/>
    </source>
</evidence>
<feature type="active site" description="Charge relay system" evidence="6">
    <location>
        <position position="674"/>
    </location>
</feature>
<evidence type="ECO:0000256" key="2">
    <source>
        <dbReference type="ARBA" id="ARBA00022670"/>
    </source>
</evidence>
<feature type="compositionally biased region" description="Basic and acidic residues" evidence="7">
    <location>
        <begin position="123"/>
        <end position="141"/>
    </location>
</feature>
<dbReference type="InterPro" id="IPR000209">
    <property type="entry name" value="Peptidase_S8/S53_dom"/>
</dbReference>
<dbReference type="GO" id="GO:0004252">
    <property type="term" value="F:serine-type endopeptidase activity"/>
    <property type="evidence" value="ECO:0007669"/>
    <property type="project" value="UniProtKB-UniRule"/>
</dbReference>
<dbReference type="InterPro" id="IPR008979">
    <property type="entry name" value="Galactose-bd-like_sf"/>
</dbReference>
<dbReference type="PROSITE" id="PS51892">
    <property type="entry name" value="SUBTILASE"/>
    <property type="match status" value="1"/>
</dbReference>
<feature type="chain" id="PRO_5005836031" evidence="9">
    <location>
        <begin position="51"/>
        <end position="1878"/>
    </location>
</feature>
<feature type="active site" description="Charge relay system" evidence="6">
    <location>
        <position position="866"/>
    </location>
</feature>
<feature type="compositionally biased region" description="Polar residues" evidence="7">
    <location>
        <begin position="517"/>
        <end position="539"/>
    </location>
</feature>
<dbReference type="InterPro" id="IPR035914">
    <property type="entry name" value="Sperma_CUB_dom_sf"/>
</dbReference>
<dbReference type="RefSeq" id="XP_015658982.1">
    <property type="nucleotide sequence ID" value="XM_015802538.1"/>
</dbReference>
<keyword evidence="9" id="KW-0732">Signal</keyword>
<dbReference type="Gene3D" id="2.60.120.290">
    <property type="entry name" value="Spermadhesin, CUB domain"/>
    <property type="match status" value="1"/>
</dbReference>
<gene>
    <name evidence="11" type="ORF">ABB37_04750</name>
</gene>
<dbReference type="CDD" id="cd00055">
    <property type="entry name" value="EGF_Lam"/>
    <property type="match status" value="1"/>
</dbReference>
<evidence type="ECO:0000313" key="11">
    <source>
        <dbReference type="EMBL" id="KPA80543.1"/>
    </source>
</evidence>
<evidence type="ECO:0000256" key="7">
    <source>
        <dbReference type="SAM" id="MobiDB-lite"/>
    </source>
</evidence>
<dbReference type="InterPro" id="IPR051048">
    <property type="entry name" value="Peptidase_S8/S53_subtilisin"/>
</dbReference>
<dbReference type="SUPFAM" id="SSF49785">
    <property type="entry name" value="Galactose-binding domain-like"/>
    <property type="match status" value="1"/>
</dbReference>
<feature type="domain" description="CUB" evidence="10">
    <location>
        <begin position="1263"/>
        <end position="1393"/>
    </location>
</feature>
<dbReference type="PRINTS" id="PR00723">
    <property type="entry name" value="SUBTILISIN"/>
</dbReference>
<keyword evidence="5" id="KW-1015">Disulfide bond</keyword>
<dbReference type="CDD" id="cd00041">
    <property type="entry name" value="CUB"/>
    <property type="match status" value="1"/>
</dbReference>
<dbReference type="EMBL" id="LGTL01000008">
    <property type="protein sequence ID" value="KPA80543.1"/>
    <property type="molecule type" value="Genomic_DNA"/>
</dbReference>
<feature type="compositionally biased region" description="Basic and acidic residues" evidence="7">
    <location>
        <begin position="161"/>
        <end position="170"/>
    </location>
</feature>
<dbReference type="PANTHER" id="PTHR43399">
    <property type="entry name" value="SUBTILISIN-RELATED"/>
    <property type="match status" value="1"/>
</dbReference>
<dbReference type="OrthoDB" id="243496at2759"/>
<dbReference type="InterPro" id="IPR036852">
    <property type="entry name" value="Peptidase_S8/S53_dom_sf"/>
</dbReference>
<evidence type="ECO:0000313" key="12">
    <source>
        <dbReference type="Proteomes" id="UP000037923"/>
    </source>
</evidence>
<keyword evidence="4 6" id="KW-0720">Serine protease</keyword>
<dbReference type="Pfam" id="PF00431">
    <property type="entry name" value="CUB"/>
    <property type="match status" value="1"/>
</dbReference>
<evidence type="ECO:0000256" key="9">
    <source>
        <dbReference type="SAM" id="SignalP"/>
    </source>
</evidence>
<dbReference type="GO" id="GO:0006508">
    <property type="term" value="P:proteolysis"/>
    <property type="evidence" value="ECO:0007669"/>
    <property type="project" value="UniProtKB-KW"/>
</dbReference>
<dbReference type="Gene3D" id="2.60.120.380">
    <property type="match status" value="1"/>
</dbReference>
<keyword evidence="8" id="KW-0812">Transmembrane</keyword>
<dbReference type="SUPFAM" id="SSF52743">
    <property type="entry name" value="Subtilisin-like"/>
    <property type="match status" value="1"/>
</dbReference>
<dbReference type="Gene3D" id="2.170.300.10">
    <property type="entry name" value="Tie2 ligand-binding domain superfamily"/>
    <property type="match status" value="1"/>
</dbReference>
<keyword evidence="3 6" id="KW-0378">Hydrolase</keyword>
<dbReference type="PROSITE" id="PS00137">
    <property type="entry name" value="SUBTILASE_HIS"/>
    <property type="match status" value="1"/>
</dbReference>
<dbReference type="Pfam" id="PF00082">
    <property type="entry name" value="Peptidase_S8"/>
    <property type="match status" value="1"/>
</dbReference>
<dbReference type="InterPro" id="IPR000859">
    <property type="entry name" value="CUB_dom"/>
</dbReference>
<evidence type="ECO:0000256" key="4">
    <source>
        <dbReference type="ARBA" id="ARBA00022825"/>
    </source>
</evidence>
<keyword evidence="8" id="KW-0472">Membrane</keyword>
<evidence type="ECO:0000256" key="1">
    <source>
        <dbReference type="ARBA" id="ARBA00011073"/>
    </source>
</evidence>
<dbReference type="SUPFAM" id="SSF49854">
    <property type="entry name" value="Spermadhesin, CUB domain"/>
    <property type="match status" value="1"/>
</dbReference>
<dbReference type="Gene3D" id="3.40.50.200">
    <property type="entry name" value="Peptidase S8/S53 domain"/>
    <property type="match status" value="1"/>
</dbReference>
<dbReference type="OMA" id="QCICEPP"/>
<feature type="region of interest" description="Disordered" evidence="7">
    <location>
        <begin position="109"/>
        <end position="183"/>
    </location>
</feature>
<dbReference type="InterPro" id="IPR022398">
    <property type="entry name" value="Peptidase_S8_His-AS"/>
</dbReference>
<dbReference type="CDD" id="cd04842">
    <property type="entry name" value="Peptidases_S8_Kp43_protease"/>
    <property type="match status" value="1"/>
</dbReference>
<sequence>MELNPGRVGSRSRRSIPVRVADRGANWSAPLLSLLLLLLLLMGFMGGVSATSQDGTKHDRTMRISGRTSSQRERRSHVTGAPLSPLQAYIYSHAASVEALVVTADSFAGSSSTDEPDISSPSSERDSFNTRREKHDKELRSTRARQVGSDTQRTMFPLQNMEKEHTRRVMESPSSSSSSTGFIAGSRGSARVASLSGRYVVLSRTVAAPVRGVHGALRDSVFPVSLRRMTGGANASDGALVTPLSASTLPRQDKKENSMSPFLFARPRGAGVRSSRVFPEEALRRLANIASAYPRVNVQRATETRVPLVDGAHRRSVEAAAVDDPTSKRRQQQLYRDFEAARLSALEIHVVDTAHILVFLPSSEESATLLQAMADDSNDGVTWRVWDAFQSAEGGPQLKLSESLRRLVEEITRAPADGSATSFSVSSSSSVRRRESSVPGTTHEVTLWTARGSAAAVHVALTKSSRLSPYRTSSPTATPPSTCRLTIEPVEETADAVWVRIGVLSQPSAEDAMSGLHNASQEPTADAPAQQQQRHPATQRESCLRDILMALAAHPAVRWVEESYRWPEMLNKVVTKVIQQGSCGSYSSRANAYAVDNTEADRNVPLWDRGLNGTGEIIAIGDSGLDTESCYFHDPAEAIAYYPQVNLRHRKVISYQAYVSADGVVDSTDRPKGHGTHVAGIAAGYVLPTTSRESTSTTALYNGVAPGAKLFVRDMNDGTSTHLSLPSNLQEIFESAYNVGARISSNSWGFKTKAKSYLAVEKMFDTTVAERRDLLILAAAGNSGKQNVYVPARAKNVLTVGSHLNSLLSTLQNTVPEGSAYGVTYDKRRKPDLVAPGGGGGDKTTVVSAMAGTVPMCATTPLYGTSMATAAAAGAAAVVRQYLREEWKFADPSSALLRAALLHSTTALPHVDPLRSGFGRLDLSHLLSHRNHTVDKRLPPLEQWFADDAVVHDDEVHQFCFALTGLSAFHDSIIGEGMTEQGGSSCSWEASLTVTATLVWNDPGTAVEGSVRSQVHDLDLMLTTPHGHTFFSGADGVTRERFNTVEQVRVPLSGERNSSSAQANTSVAAWVHGFRVLVRGAEVRSTAGQTFALAVTGPGLAFVPECSTLFEQWRTTPTAPAGRERESNAISSAFPCPMNCTGHGTCDMKSLLCLCEPSYTSVDCAECNPAALCNGHGTCDTETMTCTCNPRGHFADARCATCQAGWYGPDCASTCTCLHGGVCDTATGLCSCVQDTALHSHGKGCFQGSECQYCCDGFGGPACNRRSYWCNTTGELVVVDDPNGGFIQINDFKSYGFSLTCRWAIRAQPGQQIQLEFISYDMVQSDALYVYDIVPNPAAASVAQAQRRQVRKLTGSMSGPLPVTTSTAAQMDLEFVSDWDSSGKGFVLYYRFTSCSEKCRLTNLTGPVGHWACGDTFGLPAKQCICEPPYVGWNCEEGASDISLLSRELSALQIANKRAWQDGELAWMLPRSVLTAVEVRLPVQLTTTGAAAADGDTSVPLAVAWERWRSPNVLLRQLTVPVAGMARLPLVVHGFSEVQLPLLTLPTPAFLGLSSAAAGTALGGGETEKRLPVTAQLQLRVQLQVDAAWLDNDASALELTLGVSAATEVGVGSRASAKGDNGAPFVFFNFAKDGRAGDTTEAAATVFYGDTTTPLSLNAFTFTPMALQKLFYCADVPMVEIAVPLNLLTNVSAPSNPPSSSPIETTEAAAGGGGGGGGGVREAEAAAEESHWTTRVVFTLLWKDAAGLKVPNVSVVDAVVFAHEVVLTKMVPMVAATGELPAAGSTVRGAAVEVSCHAVARVPVHTGEQVVEATTLPAAAPTRVFSTVRFVVLFFALCVGMVSGTVWVLWTQDRRRTTYATVQTVDEGLDMPVIGKRG</sequence>
<name>A0A0M9G1V8_LEPPY</name>
<evidence type="ECO:0000259" key="10">
    <source>
        <dbReference type="PROSITE" id="PS01180"/>
    </source>
</evidence>
<protein>
    <submittedName>
        <fullName evidence="11">Subtilisin-like serine peptidase</fullName>
    </submittedName>
</protein>
<dbReference type="VEuPathDB" id="TriTrypDB:LpyrH10_08_1990"/>
<feature type="transmembrane region" description="Helical" evidence="8">
    <location>
        <begin position="1830"/>
        <end position="1850"/>
    </location>
</feature>